<dbReference type="EnsemblPlants" id="Pp3c14_13091V3.1">
    <property type="protein sequence ID" value="PAC:32962733.CDS.1"/>
    <property type="gene ID" value="Pp3c14_13091"/>
</dbReference>
<organism evidence="2">
    <name type="scientific">Physcomitrium patens</name>
    <name type="common">Spreading-leaved earth moss</name>
    <name type="synonym">Physcomitrella patens</name>
    <dbReference type="NCBI Taxonomy" id="3218"/>
    <lineage>
        <taxon>Eukaryota</taxon>
        <taxon>Viridiplantae</taxon>
        <taxon>Streptophyta</taxon>
        <taxon>Embryophyta</taxon>
        <taxon>Bryophyta</taxon>
        <taxon>Bryophytina</taxon>
        <taxon>Bryopsida</taxon>
        <taxon>Funariidae</taxon>
        <taxon>Funariales</taxon>
        <taxon>Funariaceae</taxon>
        <taxon>Physcomitrium</taxon>
    </lineage>
</organism>
<reference evidence="3" key="3">
    <citation type="submission" date="2020-12" db="UniProtKB">
        <authorList>
            <consortium name="EnsemblPlants"/>
        </authorList>
    </citation>
    <scope>IDENTIFICATION</scope>
</reference>
<dbReference type="InParanoid" id="A0A2K1JHK8"/>
<proteinExistence type="predicted"/>
<sequence>MGAMHDILPLVPLLEVLVWASSHIHASFFILIHLLRVILSIILIIILLLVVAVIYSSESCSCGFVANYSLHDVVPQLGCLHCWGGVSESSQHPSVILFYSSISHCLMQKKKNTICSVPREFQSLLPTFVLFVILLLIF</sequence>
<evidence type="ECO:0000313" key="4">
    <source>
        <dbReference type="Proteomes" id="UP000006727"/>
    </source>
</evidence>
<keyword evidence="4" id="KW-1185">Reference proteome</keyword>
<evidence type="ECO:0000313" key="3">
    <source>
        <dbReference type="EnsemblPlants" id="PAC:32962733.CDS.1"/>
    </source>
</evidence>
<dbReference type="Gramene" id="Pp3c14_13091V3.1">
    <property type="protein sequence ID" value="PAC:32962733.CDS.1"/>
    <property type="gene ID" value="Pp3c14_13091"/>
</dbReference>
<reference evidence="2 4" key="2">
    <citation type="journal article" date="2018" name="Plant J.">
        <title>The Physcomitrella patens chromosome-scale assembly reveals moss genome structure and evolution.</title>
        <authorList>
            <person name="Lang D."/>
            <person name="Ullrich K.K."/>
            <person name="Murat F."/>
            <person name="Fuchs J."/>
            <person name="Jenkins J."/>
            <person name="Haas F.B."/>
            <person name="Piednoel M."/>
            <person name="Gundlach H."/>
            <person name="Van Bel M."/>
            <person name="Meyberg R."/>
            <person name="Vives C."/>
            <person name="Morata J."/>
            <person name="Symeonidi A."/>
            <person name="Hiss M."/>
            <person name="Muchero W."/>
            <person name="Kamisugi Y."/>
            <person name="Saleh O."/>
            <person name="Blanc G."/>
            <person name="Decker E.L."/>
            <person name="van Gessel N."/>
            <person name="Grimwood J."/>
            <person name="Hayes R.D."/>
            <person name="Graham S.W."/>
            <person name="Gunter L.E."/>
            <person name="McDaniel S.F."/>
            <person name="Hoernstein S.N.W."/>
            <person name="Larsson A."/>
            <person name="Li F.W."/>
            <person name="Perroud P.F."/>
            <person name="Phillips J."/>
            <person name="Ranjan P."/>
            <person name="Rokshar D.S."/>
            <person name="Rothfels C.J."/>
            <person name="Schneider L."/>
            <person name="Shu S."/>
            <person name="Stevenson D.W."/>
            <person name="Thummler F."/>
            <person name="Tillich M."/>
            <person name="Villarreal Aguilar J.C."/>
            <person name="Widiez T."/>
            <person name="Wong G.K."/>
            <person name="Wymore A."/>
            <person name="Zhang Y."/>
            <person name="Zimmer A.D."/>
            <person name="Quatrano R.S."/>
            <person name="Mayer K.F.X."/>
            <person name="Goodstein D."/>
            <person name="Casacuberta J.M."/>
            <person name="Vandepoele K."/>
            <person name="Reski R."/>
            <person name="Cuming A.C."/>
            <person name="Tuskan G.A."/>
            <person name="Maumus F."/>
            <person name="Salse J."/>
            <person name="Schmutz J."/>
            <person name="Rensing S.A."/>
        </authorList>
    </citation>
    <scope>NUCLEOTIDE SEQUENCE [LARGE SCALE GENOMIC DNA]</scope>
    <source>
        <strain evidence="3 4">cv. Gransden 2004</strain>
    </source>
</reference>
<keyword evidence="1" id="KW-0812">Transmembrane</keyword>
<dbReference type="Proteomes" id="UP000006727">
    <property type="component" value="Chromosome 14"/>
</dbReference>
<protein>
    <submittedName>
        <fullName evidence="2 3">Uncharacterized protein</fullName>
    </submittedName>
</protein>
<dbReference type="EMBL" id="ABEU02000014">
    <property type="protein sequence ID" value="PNR41047.1"/>
    <property type="molecule type" value="Genomic_DNA"/>
</dbReference>
<reference evidence="2 4" key="1">
    <citation type="journal article" date="2008" name="Science">
        <title>The Physcomitrella genome reveals evolutionary insights into the conquest of land by plants.</title>
        <authorList>
            <person name="Rensing S."/>
            <person name="Lang D."/>
            <person name="Zimmer A."/>
            <person name="Terry A."/>
            <person name="Salamov A."/>
            <person name="Shapiro H."/>
            <person name="Nishiyama T."/>
            <person name="Perroud P.-F."/>
            <person name="Lindquist E."/>
            <person name="Kamisugi Y."/>
            <person name="Tanahashi T."/>
            <person name="Sakakibara K."/>
            <person name="Fujita T."/>
            <person name="Oishi K."/>
            <person name="Shin-I T."/>
            <person name="Kuroki Y."/>
            <person name="Toyoda A."/>
            <person name="Suzuki Y."/>
            <person name="Hashimoto A."/>
            <person name="Yamaguchi K."/>
            <person name="Sugano A."/>
            <person name="Kohara Y."/>
            <person name="Fujiyama A."/>
            <person name="Anterola A."/>
            <person name="Aoki S."/>
            <person name="Ashton N."/>
            <person name="Barbazuk W.B."/>
            <person name="Barker E."/>
            <person name="Bennetzen J."/>
            <person name="Bezanilla M."/>
            <person name="Blankenship R."/>
            <person name="Cho S.H."/>
            <person name="Dutcher S."/>
            <person name="Estelle M."/>
            <person name="Fawcett J.A."/>
            <person name="Gundlach H."/>
            <person name="Hanada K."/>
            <person name="Heyl A."/>
            <person name="Hicks K.A."/>
            <person name="Hugh J."/>
            <person name="Lohr M."/>
            <person name="Mayer K."/>
            <person name="Melkozernov A."/>
            <person name="Murata T."/>
            <person name="Nelson D."/>
            <person name="Pils B."/>
            <person name="Prigge M."/>
            <person name="Reiss B."/>
            <person name="Renner T."/>
            <person name="Rombauts S."/>
            <person name="Rushton P."/>
            <person name="Sanderfoot A."/>
            <person name="Schween G."/>
            <person name="Shiu S.-H."/>
            <person name="Stueber K."/>
            <person name="Theodoulou F.L."/>
            <person name="Tu H."/>
            <person name="Van de Peer Y."/>
            <person name="Verrier P.J."/>
            <person name="Waters E."/>
            <person name="Wood A."/>
            <person name="Yang L."/>
            <person name="Cove D."/>
            <person name="Cuming A."/>
            <person name="Hasebe M."/>
            <person name="Lucas S."/>
            <person name="Mishler D.B."/>
            <person name="Reski R."/>
            <person name="Grigoriev I."/>
            <person name="Quatrano R.S."/>
            <person name="Boore J.L."/>
        </authorList>
    </citation>
    <scope>NUCLEOTIDE SEQUENCE [LARGE SCALE GENOMIC DNA]</scope>
    <source>
        <strain evidence="3 4">cv. Gransden 2004</strain>
    </source>
</reference>
<feature type="transmembrane region" description="Helical" evidence="1">
    <location>
        <begin position="117"/>
        <end position="137"/>
    </location>
</feature>
<name>A0A2K1JHK8_PHYPA</name>
<dbReference type="AlphaFoldDB" id="A0A2K1JHK8"/>
<keyword evidence="1" id="KW-1133">Transmembrane helix</keyword>
<evidence type="ECO:0000313" key="2">
    <source>
        <dbReference type="EMBL" id="PNR41047.1"/>
    </source>
</evidence>
<keyword evidence="1" id="KW-0472">Membrane</keyword>
<accession>A0A2K1JHK8</accession>
<evidence type="ECO:0000256" key="1">
    <source>
        <dbReference type="SAM" id="Phobius"/>
    </source>
</evidence>
<feature type="transmembrane region" description="Helical" evidence="1">
    <location>
        <begin position="30"/>
        <end position="55"/>
    </location>
</feature>
<gene>
    <name evidence="2" type="ORF">PHYPA_018450</name>
</gene>